<dbReference type="EMBL" id="ML995494">
    <property type="protein sequence ID" value="KAF2138926.1"/>
    <property type="molecule type" value="Genomic_DNA"/>
</dbReference>
<name>A0A6A6B4Y1_9PEZI</name>
<evidence type="ECO:0000256" key="1">
    <source>
        <dbReference type="SAM" id="MobiDB-lite"/>
    </source>
</evidence>
<proteinExistence type="predicted"/>
<feature type="compositionally biased region" description="Acidic residues" evidence="1">
    <location>
        <begin position="24"/>
        <end position="33"/>
    </location>
</feature>
<protein>
    <submittedName>
        <fullName evidence="2">Uncharacterized protein</fullName>
    </submittedName>
</protein>
<dbReference type="PANTHER" id="PTHR38166:SF1">
    <property type="entry name" value="C2H2-TYPE DOMAIN-CONTAINING PROTEIN"/>
    <property type="match status" value="1"/>
</dbReference>
<feature type="region of interest" description="Disordered" evidence="1">
    <location>
        <begin position="11"/>
        <end position="137"/>
    </location>
</feature>
<evidence type="ECO:0000313" key="3">
    <source>
        <dbReference type="Proteomes" id="UP000799438"/>
    </source>
</evidence>
<feature type="compositionally biased region" description="Low complexity" evidence="1">
    <location>
        <begin position="68"/>
        <end position="102"/>
    </location>
</feature>
<accession>A0A6A6B4Y1</accession>
<feature type="region of interest" description="Disordered" evidence="1">
    <location>
        <begin position="273"/>
        <end position="296"/>
    </location>
</feature>
<sequence>MKRDIVNRFMNNIKEFSETSRDLEYEDEQDDTPESNVTDQPESTEQDVEESTESPEDADERQSQSRDGSNGNVQSSSTSGSGSANLNEKGGKRSSSSSGNNERNGEKRRRSKNTDTSEKDRSPRKLACPYSKHESATPCTNVSCLFPGFSNVSRVKEHLYREQQLKSRKKTNDSEEEKWRQVYRILFDGDIPNPYCDQTSLNFKFFSRFELYSHARLPTLVQAKVERIVDEEIEARLKRQLVEILQNCLKELFVSFKKSEQGRANEELEENLMDEKGKDTSYEESEANSIENHTEPEVASEYTLDALNMPSLLDLDLDETAFYWL</sequence>
<organism evidence="2 3">
    <name type="scientific">Aplosporella prunicola CBS 121167</name>
    <dbReference type="NCBI Taxonomy" id="1176127"/>
    <lineage>
        <taxon>Eukaryota</taxon>
        <taxon>Fungi</taxon>
        <taxon>Dikarya</taxon>
        <taxon>Ascomycota</taxon>
        <taxon>Pezizomycotina</taxon>
        <taxon>Dothideomycetes</taxon>
        <taxon>Dothideomycetes incertae sedis</taxon>
        <taxon>Botryosphaeriales</taxon>
        <taxon>Aplosporellaceae</taxon>
        <taxon>Aplosporella</taxon>
    </lineage>
</organism>
<feature type="compositionally biased region" description="Acidic residues" evidence="1">
    <location>
        <begin position="42"/>
        <end position="59"/>
    </location>
</feature>
<reference evidence="2" key="1">
    <citation type="journal article" date="2020" name="Stud. Mycol.">
        <title>101 Dothideomycetes genomes: a test case for predicting lifestyles and emergence of pathogens.</title>
        <authorList>
            <person name="Haridas S."/>
            <person name="Albert R."/>
            <person name="Binder M."/>
            <person name="Bloem J."/>
            <person name="Labutti K."/>
            <person name="Salamov A."/>
            <person name="Andreopoulos B."/>
            <person name="Baker S."/>
            <person name="Barry K."/>
            <person name="Bills G."/>
            <person name="Bluhm B."/>
            <person name="Cannon C."/>
            <person name="Castanera R."/>
            <person name="Culley D."/>
            <person name="Daum C."/>
            <person name="Ezra D."/>
            <person name="Gonzalez J."/>
            <person name="Henrissat B."/>
            <person name="Kuo A."/>
            <person name="Liang C."/>
            <person name="Lipzen A."/>
            <person name="Lutzoni F."/>
            <person name="Magnuson J."/>
            <person name="Mondo S."/>
            <person name="Nolan M."/>
            <person name="Ohm R."/>
            <person name="Pangilinan J."/>
            <person name="Park H.-J."/>
            <person name="Ramirez L."/>
            <person name="Alfaro M."/>
            <person name="Sun H."/>
            <person name="Tritt A."/>
            <person name="Yoshinaga Y."/>
            <person name="Zwiers L.-H."/>
            <person name="Turgeon B."/>
            <person name="Goodwin S."/>
            <person name="Spatafora J."/>
            <person name="Crous P."/>
            <person name="Grigoriev I."/>
        </authorList>
    </citation>
    <scope>NUCLEOTIDE SEQUENCE</scope>
    <source>
        <strain evidence="2">CBS 121167</strain>
    </source>
</reference>
<dbReference type="PANTHER" id="PTHR38166">
    <property type="entry name" value="C2H2-TYPE DOMAIN-CONTAINING PROTEIN-RELATED"/>
    <property type="match status" value="1"/>
</dbReference>
<gene>
    <name evidence="2" type="ORF">K452DRAFT_300524</name>
</gene>
<dbReference type="OrthoDB" id="4738706at2759"/>
<keyword evidence="3" id="KW-1185">Reference proteome</keyword>
<dbReference type="Proteomes" id="UP000799438">
    <property type="component" value="Unassembled WGS sequence"/>
</dbReference>
<dbReference type="AlphaFoldDB" id="A0A6A6B4Y1"/>
<dbReference type="GeneID" id="54299836"/>
<evidence type="ECO:0000313" key="2">
    <source>
        <dbReference type="EMBL" id="KAF2138926.1"/>
    </source>
</evidence>
<dbReference type="RefSeq" id="XP_033394639.1">
    <property type="nucleotide sequence ID" value="XM_033542339.1"/>
</dbReference>
<feature type="compositionally biased region" description="Basic and acidic residues" evidence="1">
    <location>
        <begin position="112"/>
        <end position="123"/>
    </location>
</feature>